<organism evidence="1 2">
    <name type="scientific">Pseudomonas syringae</name>
    <dbReference type="NCBI Taxonomy" id="317"/>
    <lineage>
        <taxon>Bacteria</taxon>
        <taxon>Pseudomonadati</taxon>
        <taxon>Pseudomonadota</taxon>
        <taxon>Gammaproteobacteria</taxon>
        <taxon>Pseudomonadales</taxon>
        <taxon>Pseudomonadaceae</taxon>
        <taxon>Pseudomonas</taxon>
    </lineage>
</organism>
<dbReference type="AlphaFoldDB" id="A0A9Q3X5I4"/>
<accession>A0A9Q3X5I4</accession>
<comment type="caution">
    <text evidence="1">The sequence shown here is derived from an EMBL/GenBank/DDBJ whole genome shotgun (WGS) entry which is preliminary data.</text>
</comment>
<dbReference type="Proteomes" id="UP000814207">
    <property type="component" value="Unassembled WGS sequence"/>
</dbReference>
<sequence length="80" mass="9183">MNNAKLFVIDYTLQGEPKSFIIRLEKLDAAEAWHWASCDAGVGRIGRFAREQVKKTSQEQAERYGITNVQWRRSDARAQA</sequence>
<name>A0A9Q3X5I4_PSESX</name>
<dbReference type="Pfam" id="PF20192">
    <property type="entry name" value="DUF6555"/>
    <property type="match status" value="1"/>
</dbReference>
<dbReference type="EMBL" id="WKEU01000073">
    <property type="protein sequence ID" value="MCF5064573.1"/>
    <property type="molecule type" value="Genomic_DNA"/>
</dbReference>
<evidence type="ECO:0000313" key="2">
    <source>
        <dbReference type="Proteomes" id="UP000814207"/>
    </source>
</evidence>
<evidence type="ECO:0000313" key="1">
    <source>
        <dbReference type="EMBL" id="MCF5064573.1"/>
    </source>
</evidence>
<gene>
    <name evidence="1" type="ORF">GIW73_16690</name>
</gene>
<protein>
    <submittedName>
        <fullName evidence="1">Uncharacterized protein</fullName>
    </submittedName>
</protein>
<reference evidence="1" key="1">
    <citation type="submission" date="2019-11" db="EMBL/GenBank/DDBJ databases">
        <title>Epiphytic Pseudomonas syringae from cherry orchards.</title>
        <authorList>
            <person name="Hulin M.T."/>
        </authorList>
    </citation>
    <scope>NUCLEOTIDE SEQUENCE</scope>
    <source>
        <strain evidence="1">PA-6-9A</strain>
    </source>
</reference>
<proteinExistence type="predicted"/>
<dbReference type="InterPro" id="IPR046685">
    <property type="entry name" value="DUF6555"/>
</dbReference>